<dbReference type="Pfam" id="PF07678">
    <property type="entry name" value="TED_complement"/>
    <property type="match status" value="1"/>
</dbReference>
<reference evidence="5 6" key="1">
    <citation type="submission" date="2016-11" db="EMBL/GenBank/DDBJ databases">
        <authorList>
            <person name="Jaros S."/>
            <person name="Januszkiewicz K."/>
            <person name="Wedrychowicz H."/>
        </authorList>
    </citation>
    <scope>NUCLEOTIDE SEQUENCE [LARGE SCALE GENOMIC DNA]</scope>
    <source>
        <strain evidence="5 6">CGMCC 1.12145</strain>
    </source>
</reference>
<dbReference type="InterPro" id="IPR002890">
    <property type="entry name" value="MG2"/>
</dbReference>
<dbReference type="InterPro" id="IPR001599">
    <property type="entry name" value="Macroglobln_a2"/>
</dbReference>
<dbReference type="InterPro" id="IPR041462">
    <property type="entry name" value="Bact_A2M_MG6"/>
</dbReference>
<dbReference type="InterPro" id="IPR011626">
    <property type="entry name" value="Alpha-macroglobulin_TED"/>
</dbReference>
<dbReference type="InterPro" id="IPR021868">
    <property type="entry name" value="Alpha_2_Macroglob_MG3"/>
</dbReference>
<dbReference type="PROSITE" id="PS51257">
    <property type="entry name" value="PROKAR_LIPOPROTEIN"/>
    <property type="match status" value="1"/>
</dbReference>
<evidence type="ECO:0008006" key="7">
    <source>
        <dbReference type="Google" id="ProtNLM"/>
    </source>
</evidence>
<dbReference type="InterPro" id="IPR051802">
    <property type="entry name" value="YfhM-like"/>
</dbReference>
<dbReference type="Gene3D" id="2.60.40.1930">
    <property type="match status" value="1"/>
</dbReference>
<dbReference type="GO" id="GO:0005615">
    <property type="term" value="C:extracellular space"/>
    <property type="evidence" value="ECO:0007669"/>
    <property type="project" value="InterPro"/>
</dbReference>
<dbReference type="EMBL" id="FPJE01000016">
    <property type="protein sequence ID" value="SFW64411.1"/>
    <property type="molecule type" value="Genomic_DNA"/>
</dbReference>
<gene>
    <name evidence="5" type="ORF">SAMN02927921_02938</name>
</gene>
<dbReference type="Pfam" id="PF01835">
    <property type="entry name" value="MG2"/>
    <property type="match status" value="1"/>
</dbReference>
<dbReference type="InterPro" id="IPR011625">
    <property type="entry name" value="A2M_N_BRD"/>
</dbReference>
<evidence type="ECO:0000259" key="4">
    <source>
        <dbReference type="SMART" id="SM01360"/>
    </source>
</evidence>
<accession>A0A1K1QXS0</accession>
<protein>
    <recommendedName>
        <fullName evidence="7">Alpha-2-macroglobulin family protein</fullName>
    </recommendedName>
</protein>
<dbReference type="GO" id="GO:0004866">
    <property type="term" value="F:endopeptidase inhibitor activity"/>
    <property type="evidence" value="ECO:0007669"/>
    <property type="project" value="InterPro"/>
</dbReference>
<evidence type="ECO:0000313" key="6">
    <source>
        <dbReference type="Proteomes" id="UP000182248"/>
    </source>
</evidence>
<name>A0A1K1QXS0_9FLAO</name>
<dbReference type="SMART" id="SM01359">
    <property type="entry name" value="A2M_N_2"/>
    <property type="match status" value="1"/>
</dbReference>
<proteinExistence type="inferred from homology"/>
<dbReference type="Pfam" id="PF17972">
    <property type="entry name" value="bMG5"/>
    <property type="match status" value="1"/>
</dbReference>
<dbReference type="InterPro" id="IPR047565">
    <property type="entry name" value="Alpha-macroglob_thiol-ester_cl"/>
</dbReference>
<comment type="similarity">
    <text evidence="1">Belongs to the protease inhibitor I39 (alpha-2-macroglobulin) family. Bacterial alpha-2-macroglobulin subfamily.</text>
</comment>
<dbReference type="Pfam" id="PF17962">
    <property type="entry name" value="bMG6"/>
    <property type="match status" value="1"/>
</dbReference>
<organism evidence="5 6">
    <name type="scientific">Sinomicrobium oceani</name>
    <dbReference type="NCBI Taxonomy" id="1150368"/>
    <lineage>
        <taxon>Bacteria</taxon>
        <taxon>Pseudomonadati</taxon>
        <taxon>Bacteroidota</taxon>
        <taxon>Flavobacteriia</taxon>
        <taxon>Flavobacteriales</taxon>
        <taxon>Flavobacteriaceae</taxon>
        <taxon>Sinomicrobium</taxon>
    </lineage>
</organism>
<dbReference type="Pfam" id="PF07703">
    <property type="entry name" value="A2M_BRD"/>
    <property type="match status" value="1"/>
</dbReference>
<dbReference type="InterPro" id="IPR041203">
    <property type="entry name" value="Bact_A2M_MG5"/>
</dbReference>
<dbReference type="Pfam" id="PF11974">
    <property type="entry name" value="bMG3"/>
    <property type="match status" value="1"/>
</dbReference>
<dbReference type="SMART" id="SM01419">
    <property type="entry name" value="Thiol-ester_cl"/>
    <property type="match status" value="1"/>
</dbReference>
<dbReference type="Proteomes" id="UP000182248">
    <property type="component" value="Unassembled WGS sequence"/>
</dbReference>
<feature type="domain" description="Alpha-2-macroglobulin" evidence="4">
    <location>
        <begin position="1192"/>
        <end position="1282"/>
    </location>
</feature>
<dbReference type="InterPro" id="IPR008930">
    <property type="entry name" value="Terpenoid_cyclase/PrenylTrfase"/>
</dbReference>
<dbReference type="Gene3D" id="1.50.10.20">
    <property type="match status" value="1"/>
</dbReference>
<dbReference type="STRING" id="1150368.SAMN02927921_02938"/>
<dbReference type="Pfam" id="PF00207">
    <property type="entry name" value="A2M"/>
    <property type="match status" value="1"/>
</dbReference>
<keyword evidence="2" id="KW-0732">Signal</keyword>
<dbReference type="PANTHER" id="PTHR40094:SF1">
    <property type="entry name" value="UBIQUITIN DOMAIN-CONTAINING PROTEIN"/>
    <property type="match status" value="1"/>
</dbReference>
<feature type="domain" description="Alpha-2-macroglobulin bait region" evidence="3">
    <location>
        <begin position="986"/>
        <end position="1128"/>
    </location>
</feature>
<dbReference type="PANTHER" id="PTHR40094">
    <property type="entry name" value="ALPHA-2-MACROGLOBULIN HOMOLOG"/>
    <property type="match status" value="1"/>
</dbReference>
<dbReference type="RefSeq" id="WP_072318142.1">
    <property type="nucleotide sequence ID" value="NZ_FPJE01000016.1"/>
</dbReference>
<evidence type="ECO:0000256" key="2">
    <source>
        <dbReference type="ARBA" id="ARBA00022729"/>
    </source>
</evidence>
<evidence type="ECO:0000259" key="3">
    <source>
        <dbReference type="SMART" id="SM01359"/>
    </source>
</evidence>
<evidence type="ECO:0000256" key="1">
    <source>
        <dbReference type="ARBA" id="ARBA00010556"/>
    </source>
</evidence>
<dbReference type="CDD" id="cd02891">
    <property type="entry name" value="A2M_like"/>
    <property type="match status" value="1"/>
</dbReference>
<dbReference type="OrthoDB" id="9767116at2"/>
<dbReference type="Pfam" id="PF17973">
    <property type="entry name" value="bMG10"/>
    <property type="match status" value="1"/>
</dbReference>
<dbReference type="InterPro" id="IPR041246">
    <property type="entry name" value="Bact_MG10"/>
</dbReference>
<dbReference type="SUPFAM" id="SSF48239">
    <property type="entry name" value="Terpenoid cyclases/Protein prenyltransferases"/>
    <property type="match status" value="1"/>
</dbReference>
<keyword evidence="6" id="KW-1185">Reference proteome</keyword>
<sequence>MRLKTLLVSAMAILSLFSCKDKDNDRDDIREQLSNLYKYREYISDVSQGIISTRSSIKVMLGAPVAGWEADKELPDDLLRVSPKTKGKVVALNNQTIAFIPEAPLRQDTEYRFSLKLERLVNDLPEELRDFRFKVRTIKQQFNITTESIQSYDRNWQYLEGTLRSSDQLSGDIAQKLVSATQNDDNLSVKFYNTSETNTMFRFKVDSIKRTEEDSRVLLQWNGKDFDIDTEGKGEVLIPGKNNFTVLEVNIAGTDKPYVEINFSDPLKKNQNFTGLVSIQDGGTLKFSAEGNVLKVYPQNELKGVKSLEIFQGIQNVDNYKLKTVFREQIAFEQLKPEVRLLQSGNILPSSNNLKINFEAVNLNAVDVSVIKIFRNNILQFLQYMNLDGSGDLRTVARPIAQKTIPLQSNLSSADGKWHAYALDLRELITPDPGAIYRVEFRYKPSYSTYKCDQTNFPEEEAEATTDYDREKESSYWDNVENYYYDDYYYDYTYDWRERDNPCHTSYYRNKDVSVNVLASDLGVTVKKGDNESYFVSVTNLVSAKPEGDTRVTFYNFQQQEVATVVTDKDGFAMYDASLPAYFAIAEKGKQKTYVKLYDGNVLSVSKFDVSGVKLQKGIKGYLYGERGVWRPGDTLFLTFMLNDNANKLPAGHPVKFELRDPYGKMTRKEVRNSSTNNFYAFTIPTEQDAPTGNWQAQVSVGGAVFSKNIRIETIKPNRLKIKADFKEDILSGISPISGTLQVAWLHGAVAGNLKADIQARFQPQNTSFRQFPGYIFNDPSRAFGSEEQTVFDGKVDAEGKASFTLKPQLEKQAPGMLKASFVTKVYETGGDFSTDVFTKTYSPYGTYIGLNTPKGDQTRGMLLTDTRHRFEVVSVDEKGNPKAVKGLKVNIYKVNWRWWWDTSEDNLSSYRGSSQRENVFSTTLNTGANGKADFEFELKYPEWGRYLVHVEDPEGGHATGQTVYIDWPGWAGKSMKNDPSSATMLVFSTDKKEYKVGEKAVVTFPGSAGGRALVTVENGTEVLYSRWVEAQDGETRFELPVTALYTPNVYIHISLLQPHASTANDLPLRLYGVVPIQVEDPATRLQPQVNMPDVLRPEETVTVKVREKQGKPMTYTIAVVDDGLLDLTRFKTPDAWESFFAREALGVKTWDVYDDVIGAFGGRIDQVFSIGGDEELAGAKNKKANRFKPMVVYLGPFTLPKGQTRSHEIRIPKYIGSVRTMVVAGDPETGAYGSTEKTTPVRKPLMVLASLPRKITPGERVTLPVTVFAMEDKVKNVTVQVKDHKAFRVISESSQTVSFDRPDEKMAYFELEIADVEGIGKVDITASGNGEKASYGVEIDVVNPNPVTTSVHDIILEPGSSEALSFETFGIAGSNTASLEFSTLPPMNFSGRMQYLIQYPHGCVEQVTSAVFPQLYLADIFDLTAAKKQETQKNVEAALKRLGGYQLPNGGFAYWSGQNYANDWGSSYAGHFLLEAEKKGYVLPIGFKNSWINYQKQAAKQWRQSDRSSDLAQAYRLYTLALAENADVSSMNRLRETPNISNEAKHRLAAAYALIGQKNVAREVFGNANIDIRPVKYDYYTYGSTERNRALALETLILLDEKSRAQDMAVTIAKNLDTDSWMSTQSTAYSLLAMAKFAAYIGGKGIEVQYELDGKTATVSTSLTLAQRELDIRQGNNTVRLKNNKENTVFVRVLHSGILPVGQELAEQQNLSAKVAYKGRNGNAIQISRLLQGTNFIAEVSITNQKGENLKNIALSHIFPSGWEIVNTRFTDFGDAQGTTDQATYTDLRDDRANFYFDLDAHKTKTFRVLINASYLGRYYLPGIQCEAMYDNDYRVRTKGQWVEVVQ</sequence>
<dbReference type="SMART" id="SM01360">
    <property type="entry name" value="A2M"/>
    <property type="match status" value="1"/>
</dbReference>
<evidence type="ECO:0000313" key="5">
    <source>
        <dbReference type="EMBL" id="SFW64411.1"/>
    </source>
</evidence>